<keyword evidence="10" id="KW-0479">Metal-binding</keyword>
<keyword evidence="14" id="KW-0408">Iron</keyword>
<evidence type="ECO:0000256" key="8">
    <source>
        <dbReference type="ARBA" id="ARBA00022692"/>
    </source>
</evidence>
<feature type="domain" description="Rieske" evidence="21">
    <location>
        <begin position="242"/>
        <end position="333"/>
    </location>
</feature>
<proteinExistence type="inferred from homology"/>
<feature type="transmembrane region" description="Helical" evidence="20">
    <location>
        <begin position="47"/>
        <end position="68"/>
    </location>
</feature>
<keyword evidence="23" id="KW-1185">Reference proteome</keyword>
<name>A0ABN2XAU8_9MICO</name>
<dbReference type="PROSITE" id="PS51296">
    <property type="entry name" value="RIESKE"/>
    <property type="match status" value="1"/>
</dbReference>
<evidence type="ECO:0000256" key="5">
    <source>
        <dbReference type="ARBA" id="ARBA00022448"/>
    </source>
</evidence>
<evidence type="ECO:0000256" key="15">
    <source>
        <dbReference type="ARBA" id="ARBA00023014"/>
    </source>
</evidence>
<keyword evidence="12 20" id="KW-1133">Transmembrane helix</keyword>
<evidence type="ECO:0000256" key="10">
    <source>
        <dbReference type="ARBA" id="ARBA00022723"/>
    </source>
</evidence>
<dbReference type="PANTHER" id="PTHR10134">
    <property type="entry name" value="CYTOCHROME B-C1 COMPLEX SUBUNIT RIESKE, MITOCHONDRIAL"/>
    <property type="match status" value="1"/>
</dbReference>
<keyword evidence="6" id="KW-1003">Cell membrane</keyword>
<evidence type="ECO:0000256" key="6">
    <source>
        <dbReference type="ARBA" id="ARBA00022475"/>
    </source>
</evidence>
<evidence type="ECO:0000256" key="19">
    <source>
        <dbReference type="ARBA" id="ARBA00032409"/>
    </source>
</evidence>
<evidence type="ECO:0000256" key="16">
    <source>
        <dbReference type="ARBA" id="ARBA00023136"/>
    </source>
</evidence>
<dbReference type="CDD" id="cd03467">
    <property type="entry name" value="Rieske"/>
    <property type="match status" value="1"/>
</dbReference>
<evidence type="ECO:0000256" key="9">
    <source>
        <dbReference type="ARBA" id="ARBA00022714"/>
    </source>
</evidence>
<keyword evidence="13" id="KW-0560">Oxidoreductase</keyword>
<keyword evidence="17" id="KW-1015">Disulfide bond</keyword>
<dbReference type="InterPro" id="IPR014349">
    <property type="entry name" value="Rieske_Fe-S_prot"/>
</dbReference>
<evidence type="ECO:0000256" key="20">
    <source>
        <dbReference type="SAM" id="Phobius"/>
    </source>
</evidence>
<evidence type="ECO:0000313" key="23">
    <source>
        <dbReference type="Proteomes" id="UP001500984"/>
    </source>
</evidence>
<accession>A0ABN2XAU8</accession>
<evidence type="ECO:0000256" key="14">
    <source>
        <dbReference type="ARBA" id="ARBA00023004"/>
    </source>
</evidence>
<keyword evidence="5" id="KW-0813">Transport</keyword>
<keyword evidence="11" id="KW-0249">Electron transport</keyword>
<evidence type="ECO:0000256" key="13">
    <source>
        <dbReference type="ARBA" id="ARBA00023002"/>
    </source>
</evidence>
<evidence type="ECO:0000256" key="3">
    <source>
        <dbReference type="ARBA" id="ARBA00010651"/>
    </source>
</evidence>
<keyword evidence="8 20" id="KW-0812">Transmembrane</keyword>
<dbReference type="EMBL" id="BAAAPZ010000020">
    <property type="protein sequence ID" value="GAA2107254.1"/>
    <property type="molecule type" value="Genomic_DNA"/>
</dbReference>
<evidence type="ECO:0000256" key="11">
    <source>
        <dbReference type="ARBA" id="ARBA00022982"/>
    </source>
</evidence>
<comment type="function">
    <text evidence="1">Iron-sulfur subunit of the cytochrome bc1 complex, an essential component of the respiratory electron transport chain required for ATP synthesis. The bc1 complex catalyzes the oxidation of menaquinol and the reduction of cytochrome c in the respiratory chain. The bc1 complex operates through a Q-cycle mechanism that couples electron transfer to generation of the proton gradient that drives ATP synthesis.</text>
</comment>
<keyword evidence="15" id="KW-0411">Iron-sulfur</keyword>
<evidence type="ECO:0000256" key="18">
    <source>
        <dbReference type="ARBA" id="ARBA00029586"/>
    </source>
</evidence>
<dbReference type="SUPFAM" id="SSF50022">
    <property type="entry name" value="ISP domain"/>
    <property type="match status" value="1"/>
</dbReference>
<comment type="similarity">
    <text evidence="3">Belongs to the Rieske iron-sulfur protein family.</text>
</comment>
<keyword evidence="7" id="KW-0679">Respiratory chain</keyword>
<dbReference type="InterPro" id="IPR045603">
    <property type="entry name" value="QcrA_N"/>
</dbReference>
<reference evidence="22 23" key="1">
    <citation type="journal article" date="2019" name="Int. J. Syst. Evol. Microbiol.">
        <title>The Global Catalogue of Microorganisms (GCM) 10K type strain sequencing project: providing services to taxonomists for standard genome sequencing and annotation.</title>
        <authorList>
            <consortium name="The Broad Institute Genomics Platform"/>
            <consortium name="The Broad Institute Genome Sequencing Center for Infectious Disease"/>
            <person name="Wu L."/>
            <person name="Ma J."/>
        </authorList>
    </citation>
    <scope>NUCLEOTIDE SEQUENCE [LARGE SCALE GENOMIC DNA]</scope>
    <source>
        <strain evidence="22 23">JCM 15900</strain>
    </source>
</reference>
<dbReference type="Gene3D" id="2.102.10.10">
    <property type="entry name" value="Rieske [2Fe-2S] iron-sulphur domain"/>
    <property type="match status" value="1"/>
</dbReference>
<dbReference type="InterPro" id="IPR017941">
    <property type="entry name" value="Rieske_2Fe-2S"/>
</dbReference>
<dbReference type="RefSeq" id="WP_291796106.1">
    <property type="nucleotide sequence ID" value="NZ_BAAAPZ010000020.1"/>
</dbReference>
<evidence type="ECO:0000256" key="17">
    <source>
        <dbReference type="ARBA" id="ARBA00023157"/>
    </source>
</evidence>
<evidence type="ECO:0000256" key="1">
    <source>
        <dbReference type="ARBA" id="ARBA00002494"/>
    </source>
</evidence>
<sequence>MTSIEHSGGTGAQLDELNGFQNPGFGEHKPRITDSDPAAERTAERQIAAWFILSMIGTVWFIVAYFLFPVGETLTQVRLHNTAIGLGAAAALFGIGIGIVLWAKNLITDVEVVEDRHDIAGSEEDQAIALEIIDQAKNESGIARRSLLRNTLIAAVAIAPLPAILVFRDLGPLPGDALFKTLWGPGVRLCKDIGMIPSAEELHPIKASEVTIGSAFHVIPENLVQEDPHAADAFHGLDEKAKAAVLLMRIDPRELNTDPEREDWGVDGIVAYSKICTHVGCPVALYEHQTHHLLCPCHQSTFDVTNHCKVIFGPAKRPLPQLPIEVDDEGYLVAKSDFTEPVGPTFWEINTRETSA</sequence>
<dbReference type="Pfam" id="PF19297">
    <property type="entry name" value="QcrA_N"/>
    <property type="match status" value="1"/>
</dbReference>
<dbReference type="Pfam" id="PF00355">
    <property type="entry name" value="Rieske"/>
    <property type="match status" value="1"/>
</dbReference>
<evidence type="ECO:0000259" key="21">
    <source>
        <dbReference type="PROSITE" id="PS51296"/>
    </source>
</evidence>
<evidence type="ECO:0000313" key="22">
    <source>
        <dbReference type="EMBL" id="GAA2107254.1"/>
    </source>
</evidence>
<dbReference type="Proteomes" id="UP001500984">
    <property type="component" value="Unassembled WGS sequence"/>
</dbReference>
<evidence type="ECO:0000256" key="4">
    <source>
        <dbReference type="ARBA" id="ARBA00015816"/>
    </source>
</evidence>
<organism evidence="22 23">
    <name type="scientific">Brevibacterium salitolerans</name>
    <dbReference type="NCBI Taxonomy" id="1403566"/>
    <lineage>
        <taxon>Bacteria</taxon>
        <taxon>Bacillati</taxon>
        <taxon>Actinomycetota</taxon>
        <taxon>Actinomycetes</taxon>
        <taxon>Micrococcales</taxon>
        <taxon>Brevibacteriaceae</taxon>
        <taxon>Brevibacterium</taxon>
    </lineage>
</organism>
<evidence type="ECO:0000256" key="2">
    <source>
        <dbReference type="ARBA" id="ARBA00004651"/>
    </source>
</evidence>
<comment type="caution">
    <text evidence="22">The sequence shown here is derived from an EMBL/GenBank/DDBJ whole genome shotgun (WGS) entry which is preliminary data.</text>
</comment>
<keyword evidence="9" id="KW-0001">2Fe-2S</keyword>
<evidence type="ECO:0000256" key="12">
    <source>
        <dbReference type="ARBA" id="ARBA00022989"/>
    </source>
</evidence>
<protein>
    <recommendedName>
        <fullName evidence="4">Cytochrome bc1 complex Rieske iron-sulfur subunit</fullName>
    </recommendedName>
    <alternativeName>
        <fullName evidence="18">Cytochrome bc1 reductase complex subunit QcrA</fullName>
    </alternativeName>
    <alternativeName>
        <fullName evidence="19">Rieske iron-sulfur protein</fullName>
    </alternativeName>
</protein>
<feature type="transmembrane region" description="Helical" evidence="20">
    <location>
        <begin position="83"/>
        <end position="103"/>
    </location>
</feature>
<dbReference type="InterPro" id="IPR036922">
    <property type="entry name" value="Rieske_2Fe-2S_sf"/>
</dbReference>
<gene>
    <name evidence="22" type="ORF">GCM10009823_33950</name>
</gene>
<keyword evidence="16 20" id="KW-0472">Membrane</keyword>
<feature type="transmembrane region" description="Helical" evidence="20">
    <location>
        <begin position="147"/>
        <end position="167"/>
    </location>
</feature>
<evidence type="ECO:0000256" key="7">
    <source>
        <dbReference type="ARBA" id="ARBA00022660"/>
    </source>
</evidence>
<comment type="subcellular location">
    <subcellularLocation>
        <location evidence="2">Cell membrane</location>
        <topology evidence="2">Multi-pass membrane protein</topology>
    </subcellularLocation>
</comment>